<name>A0A3P3TYI6_9BACL</name>
<dbReference type="OrthoDB" id="2899067at2"/>
<dbReference type="EMBL" id="RRCN01000001">
    <property type="protein sequence ID" value="RRJ63182.1"/>
    <property type="molecule type" value="Genomic_DNA"/>
</dbReference>
<reference evidence="1 2" key="1">
    <citation type="submission" date="2018-11" db="EMBL/GenBank/DDBJ databases">
        <title>Genome sequencing of Paenibacillus sp. KCOM 3021 (= ChDC PVNT-B20).</title>
        <authorList>
            <person name="Kook J.-K."/>
            <person name="Park S.-N."/>
            <person name="Lim Y.K."/>
        </authorList>
    </citation>
    <scope>NUCLEOTIDE SEQUENCE [LARGE SCALE GENOMIC DNA]</scope>
    <source>
        <strain evidence="1 2">KCOM 3021</strain>
    </source>
</reference>
<accession>A0A3P3TYI6</accession>
<organism evidence="1 2">
    <name type="scientific">Paenibacillus oralis</name>
    <dbReference type="NCBI Taxonomy" id="2490856"/>
    <lineage>
        <taxon>Bacteria</taxon>
        <taxon>Bacillati</taxon>
        <taxon>Bacillota</taxon>
        <taxon>Bacilli</taxon>
        <taxon>Bacillales</taxon>
        <taxon>Paenibacillaceae</taxon>
        <taxon>Paenibacillus</taxon>
    </lineage>
</organism>
<proteinExistence type="predicted"/>
<evidence type="ECO:0000313" key="2">
    <source>
        <dbReference type="Proteomes" id="UP000267017"/>
    </source>
</evidence>
<dbReference type="RefSeq" id="WP_124333543.1">
    <property type="nucleotide sequence ID" value="NZ_RRCN01000001.1"/>
</dbReference>
<dbReference type="Proteomes" id="UP000267017">
    <property type="component" value="Unassembled WGS sequence"/>
</dbReference>
<protein>
    <submittedName>
        <fullName evidence="1">Uncharacterized protein</fullName>
    </submittedName>
</protein>
<sequence>MGLDEGKIIINNKEIFHGMSSGSFINIFSSEVNSYVNGDIERYNFKNPQIIDGLQLWLRIVFKKKCISSIELKNADPKLKNSYDNWSEDKIELKRKSHDEWLMNQLGEPTERKLACIKYDYTWGEILSYFDPKGGDTGIAINYHKQDA</sequence>
<evidence type="ECO:0000313" key="1">
    <source>
        <dbReference type="EMBL" id="RRJ63182.1"/>
    </source>
</evidence>
<keyword evidence="2" id="KW-1185">Reference proteome</keyword>
<dbReference type="AlphaFoldDB" id="A0A3P3TYI6"/>
<gene>
    <name evidence="1" type="ORF">EHV15_09815</name>
</gene>
<comment type="caution">
    <text evidence="1">The sequence shown here is derived from an EMBL/GenBank/DDBJ whole genome shotgun (WGS) entry which is preliminary data.</text>
</comment>